<dbReference type="Gene3D" id="1.10.287.1350">
    <property type="match status" value="1"/>
</dbReference>
<evidence type="ECO:0000256" key="3">
    <source>
        <dbReference type="ARBA" id="ARBA00022691"/>
    </source>
</evidence>
<proteinExistence type="predicted"/>
<keyword evidence="3" id="KW-0949">S-adenosyl-L-methionine</keyword>
<dbReference type="SUPFAM" id="SSF46785">
    <property type="entry name" value="Winged helix' DNA-binding domain"/>
    <property type="match status" value="1"/>
</dbReference>
<dbReference type="InterPro" id="IPR036388">
    <property type="entry name" value="WH-like_DNA-bd_sf"/>
</dbReference>
<feature type="domain" description="O-methyltransferase C-terminal" evidence="4">
    <location>
        <begin position="118"/>
        <end position="325"/>
    </location>
</feature>
<accession>A0A0F9R1U9</accession>
<dbReference type="InterPro" id="IPR012967">
    <property type="entry name" value="COMT_dimerisation"/>
</dbReference>
<evidence type="ECO:0000313" key="6">
    <source>
        <dbReference type="EMBL" id="KKN11458.1"/>
    </source>
</evidence>
<dbReference type="Gene3D" id="3.40.50.150">
    <property type="entry name" value="Vaccinia Virus protein VP39"/>
    <property type="match status" value="1"/>
</dbReference>
<evidence type="ECO:0000256" key="2">
    <source>
        <dbReference type="ARBA" id="ARBA00022679"/>
    </source>
</evidence>
<dbReference type="InterPro" id="IPR001077">
    <property type="entry name" value="COMT_C"/>
</dbReference>
<dbReference type="InterPro" id="IPR036390">
    <property type="entry name" value="WH_DNA-bd_sf"/>
</dbReference>
<dbReference type="InterPro" id="IPR029063">
    <property type="entry name" value="SAM-dependent_MTases_sf"/>
</dbReference>
<gene>
    <name evidence="6" type="ORF">LCGC14_1026300</name>
</gene>
<evidence type="ECO:0000259" key="4">
    <source>
        <dbReference type="Pfam" id="PF00891"/>
    </source>
</evidence>
<dbReference type="GO" id="GO:0046983">
    <property type="term" value="F:protein dimerization activity"/>
    <property type="evidence" value="ECO:0007669"/>
    <property type="project" value="InterPro"/>
</dbReference>
<dbReference type="PIRSF" id="PIRSF005739">
    <property type="entry name" value="O-mtase"/>
    <property type="match status" value="1"/>
</dbReference>
<dbReference type="GO" id="GO:0008171">
    <property type="term" value="F:O-methyltransferase activity"/>
    <property type="evidence" value="ECO:0007669"/>
    <property type="project" value="InterPro"/>
</dbReference>
<keyword evidence="1" id="KW-0489">Methyltransferase</keyword>
<dbReference type="PROSITE" id="PS51683">
    <property type="entry name" value="SAM_OMT_II"/>
    <property type="match status" value="1"/>
</dbReference>
<reference evidence="6" key="1">
    <citation type="journal article" date="2015" name="Nature">
        <title>Complex archaea that bridge the gap between prokaryotes and eukaryotes.</title>
        <authorList>
            <person name="Spang A."/>
            <person name="Saw J.H."/>
            <person name="Jorgensen S.L."/>
            <person name="Zaremba-Niedzwiedzka K."/>
            <person name="Martijn J."/>
            <person name="Lind A.E."/>
            <person name="van Eijk R."/>
            <person name="Schleper C."/>
            <person name="Guy L."/>
            <person name="Ettema T.J."/>
        </authorList>
    </citation>
    <scope>NUCLEOTIDE SEQUENCE</scope>
</reference>
<dbReference type="AlphaFoldDB" id="A0A0F9R1U9"/>
<name>A0A0F9R1U9_9ZZZZ</name>
<dbReference type="Pfam" id="PF00891">
    <property type="entry name" value="Methyltransf_2"/>
    <property type="match status" value="1"/>
</dbReference>
<evidence type="ECO:0000256" key="1">
    <source>
        <dbReference type="ARBA" id="ARBA00022603"/>
    </source>
</evidence>
<evidence type="ECO:0000259" key="5">
    <source>
        <dbReference type="Pfam" id="PF08100"/>
    </source>
</evidence>
<dbReference type="PANTHER" id="PTHR43712:SF2">
    <property type="entry name" value="O-METHYLTRANSFERASE CICE"/>
    <property type="match status" value="1"/>
</dbReference>
<dbReference type="SUPFAM" id="SSF53335">
    <property type="entry name" value="S-adenosyl-L-methionine-dependent methyltransferases"/>
    <property type="match status" value="1"/>
</dbReference>
<organism evidence="6">
    <name type="scientific">marine sediment metagenome</name>
    <dbReference type="NCBI Taxonomy" id="412755"/>
    <lineage>
        <taxon>unclassified sequences</taxon>
        <taxon>metagenomes</taxon>
        <taxon>ecological metagenomes</taxon>
    </lineage>
</organism>
<dbReference type="GO" id="GO:0032259">
    <property type="term" value="P:methylation"/>
    <property type="evidence" value="ECO:0007669"/>
    <property type="project" value="UniProtKB-KW"/>
</dbReference>
<dbReference type="InterPro" id="IPR016461">
    <property type="entry name" value="COMT-like"/>
</dbReference>
<comment type="caution">
    <text evidence="6">The sequence shown here is derived from an EMBL/GenBank/DDBJ whole genome shotgun (WGS) entry which is preliminary data.</text>
</comment>
<keyword evidence="2" id="KW-0808">Transferase</keyword>
<protein>
    <submittedName>
        <fullName evidence="6">Uncharacterized protein</fullName>
    </submittedName>
</protein>
<dbReference type="PANTHER" id="PTHR43712">
    <property type="entry name" value="PUTATIVE (AFU_ORTHOLOGUE AFUA_4G14580)-RELATED"/>
    <property type="match status" value="1"/>
</dbReference>
<sequence length="344" mass="38759">MTENPNRKPPRLPPSEKLLNLFMGKISTQLIYVAAELGIADLLSKGAKTVEELATLTDSNEFFLYRILRALANLGIFKERANRKFALTPLSKPLRTDAPDSVRSYAIMFGSEWHNYAYSNLLKSVKKGEPAVDLTYGKGLFEYFKEEPDQLEIFNKGMTSLSRLEATLIRESYDFSKFKMITDIGGGHGYLISQILKSNSKLKGKLLELPEVLEGAKSTIEEMGLSNRCELIGGSFLEEVPDSGVYIMKTVLHDWSDEDAIKILKNIRKKIPADGKVLIVECVIPPLNEPHFGKLIDIEMMVLTPFGYERTEEEFRDILKKSGFQLTNIITMMSPHSIVEAEPI</sequence>
<dbReference type="EMBL" id="LAZR01004134">
    <property type="protein sequence ID" value="KKN11458.1"/>
    <property type="molecule type" value="Genomic_DNA"/>
</dbReference>
<dbReference type="Gene3D" id="1.10.10.10">
    <property type="entry name" value="Winged helix-like DNA-binding domain superfamily/Winged helix DNA-binding domain"/>
    <property type="match status" value="1"/>
</dbReference>
<feature type="domain" description="O-methyltransferase dimerisation" evidence="5">
    <location>
        <begin position="21"/>
        <end position="94"/>
    </location>
</feature>
<dbReference type="Pfam" id="PF08100">
    <property type="entry name" value="Dimerisation"/>
    <property type="match status" value="1"/>
</dbReference>